<feature type="coiled-coil region" evidence="1">
    <location>
        <begin position="84"/>
        <end position="131"/>
    </location>
</feature>
<dbReference type="InterPro" id="IPR038188">
    <property type="entry name" value="TorS_sensor_sf"/>
</dbReference>
<dbReference type="OrthoDB" id="7353983at2"/>
<dbReference type="InterPro" id="IPR035965">
    <property type="entry name" value="PAS-like_dom_sf"/>
</dbReference>
<feature type="domain" description="PAS" evidence="4">
    <location>
        <begin position="410"/>
        <end position="480"/>
    </location>
</feature>
<dbReference type="Pfam" id="PF08448">
    <property type="entry name" value="PAS_4"/>
    <property type="match status" value="1"/>
</dbReference>
<keyword evidence="3" id="KW-0812">Transmembrane</keyword>
<dbReference type="PROSITE" id="PS50112">
    <property type="entry name" value="PAS"/>
    <property type="match status" value="1"/>
</dbReference>
<evidence type="ECO:0000259" key="4">
    <source>
        <dbReference type="PROSITE" id="PS50112"/>
    </source>
</evidence>
<keyword evidence="3" id="KW-1133">Transmembrane helix</keyword>
<dbReference type="SMART" id="SM00091">
    <property type="entry name" value="PAS"/>
    <property type="match status" value="1"/>
</dbReference>
<dbReference type="RefSeq" id="WP_092787555.1">
    <property type="nucleotide sequence ID" value="NZ_FNAP01000013.1"/>
</dbReference>
<evidence type="ECO:0000256" key="3">
    <source>
        <dbReference type="SAM" id="Phobius"/>
    </source>
</evidence>
<evidence type="ECO:0000313" key="6">
    <source>
        <dbReference type="Proteomes" id="UP000199412"/>
    </source>
</evidence>
<dbReference type="Gene3D" id="3.30.450.20">
    <property type="entry name" value="PAS domain"/>
    <property type="match status" value="1"/>
</dbReference>
<proteinExistence type="predicted"/>
<gene>
    <name evidence="5" type="ORF">SAMN05421720_11369</name>
</gene>
<feature type="transmembrane region" description="Helical" evidence="3">
    <location>
        <begin position="12"/>
        <end position="32"/>
    </location>
</feature>
<name>A0A1G7G3R5_9PROT</name>
<dbReference type="CDD" id="cd00130">
    <property type="entry name" value="PAS"/>
    <property type="match status" value="1"/>
</dbReference>
<feature type="region of interest" description="Disordered" evidence="2">
    <location>
        <begin position="526"/>
        <end position="545"/>
    </location>
</feature>
<evidence type="ECO:0000256" key="1">
    <source>
        <dbReference type="SAM" id="Coils"/>
    </source>
</evidence>
<feature type="transmembrane region" description="Helical" evidence="3">
    <location>
        <begin position="332"/>
        <end position="351"/>
    </location>
</feature>
<evidence type="ECO:0000313" key="5">
    <source>
        <dbReference type="EMBL" id="SDE82758.1"/>
    </source>
</evidence>
<sequence>MTPTPRFATRLLVGHGGLALICVALGVALLLYQSWQDRQRERLVDDALPRFSDMLVVSRLGDALAEMAGALAIVGEAGDRAAVKDRMERTRAELTVRLDALGETKLEAVTRDRLEAAVSDLTEALETLDALVLRRLSLADESAALNARLGLIGDFLPDLERAFLSGRRPDALDAIIDADDLPFPPGPSGSGAATAVRGWARNAQVTVGMMLAASGAGDTSELEYLVVRADESLRRAAASIRNADRAAIPVLEAVQAELAALAKGVDGADSVFRMRRQHLTMTQNLPAVLSRSRQASDHLTAAVTQIIADLEQALAVRALDQDRIVPVWRSGVLAMVVAGLGCLLWSGLVLWEDGVRRVRRMTRAVLAARDDTPLTLAEPETPADDLGLLAQAVGALDAERRRMARAHREGADRLAAVLADASGGLLVLSADGRIEDANAAAGDLLGRAVEDLFGRPAEEVLADSARGSLADALKQARARPGTAVFAGPLTLAGEGRGAARTARLAVSAPSADAPATTCLIVRIDPSDTAPVGSDAASEERLTDAS</sequence>
<dbReference type="STRING" id="69960.SAMN05421720_11369"/>
<keyword evidence="3" id="KW-0472">Membrane</keyword>
<accession>A0A1G7G3R5</accession>
<protein>
    <submittedName>
        <fullName evidence="5">PAS fold-containing protein</fullName>
    </submittedName>
</protein>
<dbReference type="Gene3D" id="1.20.58.920">
    <property type="match status" value="1"/>
</dbReference>
<keyword evidence="6" id="KW-1185">Reference proteome</keyword>
<organism evidence="5 6">
    <name type="scientific">Rhodospira trueperi</name>
    <dbReference type="NCBI Taxonomy" id="69960"/>
    <lineage>
        <taxon>Bacteria</taxon>
        <taxon>Pseudomonadati</taxon>
        <taxon>Pseudomonadota</taxon>
        <taxon>Alphaproteobacteria</taxon>
        <taxon>Rhodospirillales</taxon>
        <taxon>Rhodospirillaceae</taxon>
        <taxon>Rhodospira</taxon>
    </lineage>
</organism>
<keyword evidence="1" id="KW-0175">Coiled coil</keyword>
<evidence type="ECO:0000256" key="2">
    <source>
        <dbReference type="SAM" id="MobiDB-lite"/>
    </source>
</evidence>
<dbReference type="Proteomes" id="UP000199412">
    <property type="component" value="Unassembled WGS sequence"/>
</dbReference>
<dbReference type="InterPro" id="IPR013656">
    <property type="entry name" value="PAS_4"/>
</dbReference>
<dbReference type="InterPro" id="IPR000014">
    <property type="entry name" value="PAS"/>
</dbReference>
<reference evidence="5 6" key="1">
    <citation type="submission" date="2016-10" db="EMBL/GenBank/DDBJ databases">
        <authorList>
            <person name="de Groot N.N."/>
        </authorList>
    </citation>
    <scope>NUCLEOTIDE SEQUENCE [LARGE SCALE GENOMIC DNA]</scope>
    <source>
        <strain evidence="5 6">ATCC 700224</strain>
    </source>
</reference>
<dbReference type="SUPFAM" id="SSF55785">
    <property type="entry name" value="PYP-like sensor domain (PAS domain)"/>
    <property type="match status" value="1"/>
</dbReference>
<dbReference type="EMBL" id="FNAP01000013">
    <property type="protein sequence ID" value="SDE82758.1"/>
    <property type="molecule type" value="Genomic_DNA"/>
</dbReference>
<dbReference type="AlphaFoldDB" id="A0A1G7G3R5"/>